<keyword evidence="1" id="KW-0175">Coiled coil</keyword>
<organism evidence="3">
    <name type="scientific">marine sediment metagenome</name>
    <dbReference type="NCBI Taxonomy" id="412755"/>
    <lineage>
        <taxon>unclassified sequences</taxon>
        <taxon>metagenomes</taxon>
        <taxon>ecological metagenomes</taxon>
    </lineage>
</organism>
<feature type="coiled-coil region" evidence="1">
    <location>
        <begin position="14"/>
        <end position="44"/>
    </location>
</feature>
<proteinExistence type="predicted"/>
<feature type="region of interest" description="Disordered" evidence="2">
    <location>
        <begin position="47"/>
        <end position="77"/>
    </location>
</feature>
<reference evidence="3" key="1">
    <citation type="journal article" date="2015" name="Nature">
        <title>Complex archaea that bridge the gap between prokaryotes and eukaryotes.</title>
        <authorList>
            <person name="Spang A."/>
            <person name="Saw J.H."/>
            <person name="Jorgensen S.L."/>
            <person name="Zaremba-Niedzwiedzka K."/>
            <person name="Martijn J."/>
            <person name="Lind A.E."/>
            <person name="van Eijk R."/>
            <person name="Schleper C."/>
            <person name="Guy L."/>
            <person name="Ettema T.J."/>
        </authorList>
    </citation>
    <scope>NUCLEOTIDE SEQUENCE</scope>
</reference>
<evidence type="ECO:0000256" key="2">
    <source>
        <dbReference type="SAM" id="MobiDB-lite"/>
    </source>
</evidence>
<feature type="compositionally biased region" description="Low complexity" evidence="2">
    <location>
        <begin position="194"/>
        <end position="205"/>
    </location>
</feature>
<name>A0A0F9UIA7_9ZZZZ</name>
<dbReference type="EMBL" id="LAZR01000090">
    <property type="protein sequence ID" value="KKN92975.1"/>
    <property type="molecule type" value="Genomic_DNA"/>
</dbReference>
<accession>A0A0F9UIA7</accession>
<sequence>MMLDDFDSVIAEKKSSASRKRAQAAELIREAERLEAVLEGMEEARRYFGGGRKPSTTTVAGTPGRREKTSGGGRQPGAISRRWVEVYRHIWESAGGHFDIPLLGETIAKLEDREIRPAEARRQVETHAEHGLIVQVFDLTDTTPRYLVTDLTAEKYSFGSRSKSNHEAAGNGLTSNENGEPEGSPDNDEDHNSSPHSNAPASAFE</sequence>
<evidence type="ECO:0000313" key="3">
    <source>
        <dbReference type="EMBL" id="KKN92975.1"/>
    </source>
</evidence>
<dbReference type="AlphaFoldDB" id="A0A0F9UIA7"/>
<protein>
    <submittedName>
        <fullName evidence="3">Uncharacterized protein</fullName>
    </submittedName>
</protein>
<evidence type="ECO:0000256" key="1">
    <source>
        <dbReference type="SAM" id="Coils"/>
    </source>
</evidence>
<gene>
    <name evidence="3" type="ORF">LCGC14_0202740</name>
</gene>
<comment type="caution">
    <text evidence="3">The sequence shown here is derived from an EMBL/GenBank/DDBJ whole genome shotgun (WGS) entry which is preliminary data.</text>
</comment>
<feature type="region of interest" description="Disordered" evidence="2">
    <location>
        <begin position="158"/>
        <end position="205"/>
    </location>
</feature>
<feature type="compositionally biased region" description="Acidic residues" evidence="2">
    <location>
        <begin position="179"/>
        <end position="189"/>
    </location>
</feature>